<dbReference type="SUPFAM" id="SSF55874">
    <property type="entry name" value="ATPase domain of HSP90 chaperone/DNA topoisomerase II/histidine kinase"/>
    <property type="match status" value="1"/>
</dbReference>
<dbReference type="InterPro" id="IPR000014">
    <property type="entry name" value="PAS"/>
</dbReference>
<dbReference type="InterPro" id="IPR003661">
    <property type="entry name" value="HisK_dim/P_dom"/>
</dbReference>
<dbReference type="SMART" id="SM00086">
    <property type="entry name" value="PAC"/>
    <property type="match status" value="1"/>
</dbReference>
<feature type="domain" description="Protein kinase" evidence="9">
    <location>
        <begin position="7"/>
        <end position="267"/>
    </location>
</feature>
<organism evidence="14 15">
    <name type="scientific">Laspinema olomoucense D3b</name>
    <dbReference type="NCBI Taxonomy" id="2953688"/>
    <lineage>
        <taxon>Bacteria</taxon>
        <taxon>Bacillati</taxon>
        <taxon>Cyanobacteriota</taxon>
        <taxon>Cyanophyceae</taxon>
        <taxon>Oscillatoriophycideae</taxon>
        <taxon>Oscillatoriales</taxon>
        <taxon>Laspinemataceae</taxon>
        <taxon>Laspinema</taxon>
        <taxon>Laspinema olomoucense</taxon>
    </lineage>
</organism>
<keyword evidence="4" id="KW-0808">Transferase</keyword>
<dbReference type="InterPro" id="IPR053159">
    <property type="entry name" value="Hybrid_Histidine_Kinase"/>
</dbReference>
<dbReference type="Pfam" id="PF01590">
    <property type="entry name" value="GAF"/>
    <property type="match status" value="1"/>
</dbReference>
<dbReference type="CDD" id="cd16922">
    <property type="entry name" value="HATPase_EvgS-ArcB-TorS-like"/>
    <property type="match status" value="1"/>
</dbReference>
<dbReference type="PROSITE" id="PS50112">
    <property type="entry name" value="PAS"/>
    <property type="match status" value="1"/>
</dbReference>
<feature type="domain" description="Histidine kinase" evidence="10">
    <location>
        <begin position="1658"/>
        <end position="1895"/>
    </location>
</feature>
<evidence type="ECO:0000256" key="1">
    <source>
        <dbReference type="ARBA" id="ARBA00000085"/>
    </source>
</evidence>
<keyword evidence="15" id="KW-1185">Reference proteome</keyword>
<dbReference type="Gene3D" id="1.10.510.10">
    <property type="entry name" value="Transferase(Phosphotransferase) domain 1"/>
    <property type="match status" value="1"/>
</dbReference>
<dbReference type="SUPFAM" id="SSF55781">
    <property type="entry name" value="GAF domain-like"/>
    <property type="match status" value="1"/>
</dbReference>
<dbReference type="PANTHER" id="PTHR43642">
    <property type="entry name" value="HYBRID SIGNAL TRANSDUCTION HISTIDINE KINASE G"/>
    <property type="match status" value="1"/>
</dbReference>
<dbReference type="InterPro" id="IPR036890">
    <property type="entry name" value="HATPase_C_sf"/>
</dbReference>
<dbReference type="PROSITE" id="PS50113">
    <property type="entry name" value="PAC"/>
    <property type="match status" value="1"/>
</dbReference>
<dbReference type="SMART" id="SM00065">
    <property type="entry name" value="GAF"/>
    <property type="match status" value="1"/>
</dbReference>
<keyword evidence="5" id="KW-0418">Kinase</keyword>
<evidence type="ECO:0000313" key="15">
    <source>
        <dbReference type="Proteomes" id="UP001525961"/>
    </source>
</evidence>
<dbReference type="Gene3D" id="3.30.565.10">
    <property type="entry name" value="Histidine kinase-like ATPase, C-terminal domain"/>
    <property type="match status" value="1"/>
</dbReference>
<feature type="domain" description="PAS" evidence="12">
    <location>
        <begin position="1484"/>
        <end position="1521"/>
    </location>
</feature>
<dbReference type="InterPro" id="IPR000719">
    <property type="entry name" value="Prot_kinase_dom"/>
</dbReference>
<dbReference type="InterPro" id="IPR029016">
    <property type="entry name" value="GAF-like_dom_sf"/>
</dbReference>
<dbReference type="CDD" id="cd00130">
    <property type="entry name" value="PAS"/>
    <property type="match status" value="1"/>
</dbReference>
<protein>
    <recommendedName>
        <fullName evidence="2">histidine kinase</fullName>
        <ecNumber evidence="2">2.7.13.3</ecNumber>
    </recommendedName>
</protein>
<dbReference type="InterPro" id="IPR000700">
    <property type="entry name" value="PAS-assoc_C"/>
</dbReference>
<dbReference type="InterPro" id="IPR001789">
    <property type="entry name" value="Sig_transdc_resp-reg_receiver"/>
</dbReference>
<dbReference type="InterPro" id="IPR013656">
    <property type="entry name" value="PAS_4"/>
</dbReference>
<feature type="domain" description="Response regulatory" evidence="11">
    <location>
        <begin position="1921"/>
        <end position="2037"/>
    </location>
</feature>
<dbReference type="Gene3D" id="1.10.287.130">
    <property type="match status" value="1"/>
</dbReference>
<dbReference type="SMART" id="SM00388">
    <property type="entry name" value="HisKA"/>
    <property type="match status" value="1"/>
</dbReference>
<dbReference type="InterPro" id="IPR027417">
    <property type="entry name" value="P-loop_NTPase"/>
</dbReference>
<evidence type="ECO:0000256" key="4">
    <source>
        <dbReference type="ARBA" id="ARBA00022679"/>
    </source>
</evidence>
<dbReference type="PANTHER" id="PTHR43642:SF1">
    <property type="entry name" value="HYBRID SIGNAL TRANSDUCTION HISTIDINE KINASE G"/>
    <property type="match status" value="1"/>
</dbReference>
<dbReference type="InterPro" id="IPR003594">
    <property type="entry name" value="HATPase_dom"/>
</dbReference>
<evidence type="ECO:0000259" key="9">
    <source>
        <dbReference type="PROSITE" id="PS50011"/>
    </source>
</evidence>
<dbReference type="Pfam" id="PF13191">
    <property type="entry name" value="AAA_16"/>
    <property type="match status" value="1"/>
</dbReference>
<dbReference type="CDD" id="cd14014">
    <property type="entry name" value="STKc_PknB_like"/>
    <property type="match status" value="1"/>
</dbReference>
<evidence type="ECO:0000256" key="3">
    <source>
        <dbReference type="ARBA" id="ARBA00022553"/>
    </source>
</evidence>
<dbReference type="InterPro" id="IPR035965">
    <property type="entry name" value="PAS-like_dom_sf"/>
</dbReference>
<dbReference type="PROSITE" id="PS50011">
    <property type="entry name" value="PROTEIN_KINASE_DOM"/>
    <property type="match status" value="1"/>
</dbReference>
<dbReference type="Gene3D" id="3.30.450.20">
    <property type="entry name" value="PAS domain"/>
    <property type="match status" value="1"/>
</dbReference>
<evidence type="ECO:0000256" key="6">
    <source>
        <dbReference type="ARBA" id="ARBA00023012"/>
    </source>
</evidence>
<keyword evidence="8" id="KW-0175">Coiled coil</keyword>
<proteinExistence type="predicted"/>
<dbReference type="PRINTS" id="PR00344">
    <property type="entry name" value="BCTRLSENSOR"/>
</dbReference>
<dbReference type="EC" id="2.7.13.3" evidence="2"/>
<dbReference type="CDD" id="cd00082">
    <property type="entry name" value="HisKA"/>
    <property type="match status" value="1"/>
</dbReference>
<evidence type="ECO:0000259" key="11">
    <source>
        <dbReference type="PROSITE" id="PS50110"/>
    </source>
</evidence>
<evidence type="ECO:0000313" key="14">
    <source>
        <dbReference type="EMBL" id="MCT7979804.1"/>
    </source>
</evidence>
<dbReference type="InterPro" id="IPR011009">
    <property type="entry name" value="Kinase-like_dom_sf"/>
</dbReference>
<sequence length="2129" mass="240257">MLTFPGFEVIAQIYESANSLVYRALRKVDNRPVILKVLKENYPTPQELARYRTEYQITKSLNLPGCIQAESLEPYKNTLVMSVEDFGGESLKIWMQEKPFSLEEFLEIAIATAESLGQIHSANIIHKDINPSNIVYNPTTGELKIIDFGISTDLKGEHTPLKNPNILEGTLSYMSPEQTGRMNRSLDYRTDFYSLGMTFYELLTGRLPFNTTDALELVHCHIAKQPISPYQVDSNIPKPLSDIVMKLIAKTAEDRYQSAWGIQADLVCCLMQLEANGAIEEIVPGERDICERLQISQKLYGREVEIETLLGAFERVSRQSELMLISGYSGIGKTALVQELYKPLTLKRGYFISGKFDQYQRNIPYSALVNAFQELVKQLLCESEAQLQDWRLRLLEALGNNVQVIVEVIPEIELILGPQPAVIELQWTEAQNRFNLVFQNFIKVFANSDHPLVIFLDDLQWSDSASLTLLQHLMSYRSPGLFVIGAYRDAEVSRTHPLMLTVEKIAKSNTRITQIYLSPLNVESVTQLMAETLHFRTNQVQSLSELICLKTGSNPFFIKEFIGSLYANQFLRFDNKSLSWEWSLEQIQAQKFTNNVVELMAIKIKKLPEETQQILKIAACLGNHFELEMLSLILEKSISETADELYSAIRENLVVPLGNLGDIELAIAGTLSLNHSLEYQFVHDRIQQAAYSLIVKQEKPYLHQFIGRILLENTPKSQQKEKIFNIVNNLNLAQSLLSNQSQKYELASLNLMAAQKAKTAFAYKAAAEYLNAGIKLLGSDSWEVQYELTLTLYQEAATISYLCLNFQQMNYLINILLEKGKNILTNVIAYELKIQGCMAQHDFIQAVQVGLKGLKLLGVDFPDSPPPSYLKKKIEEIKRRVGNKTAKYFLNLPEMTDPHDLAIMKILSTVASSASLVSWNLWGLVVCEQMKRAINYSQTPWTTIAYTGYGCLSNKMFDDFETAYKFGMISLDLLKKLKTRELSTYILVGIGLCLVHCKSHLRKSIEPLQEAYISGIKTGHLYLAIAIGYHQCQYLYFSGLELNKLQQELDICSQTMSEGEAKTSLNNHLFFCQNVLMSLTNKFSPINKKIDSQNIFTFSQTLNKLDAFVVHLNCLILYYLFDDCAKSHEYAKLAKQDLDKMLGMIYVPVFLFYDSLVTLSIFPKEVNTNIDYLIESVNANQIKLQKWVKTAPVNFQHKYDLVEAEKARVLKRVVEAMDYYDRAIAGAKKNEYIQEAALAYELAAKFYLSQGKELIAKAYMQEALYSYKLWGALAKVKDLQAKYPELLTIAKPSNPDISSPISTTGSHSSSALDMATIMKASEAISGEMVFHKLGSKLMNILRENIGAQKGYLILEHQGELVIEAEGVEGNEENTAIQSHPMQGFQKLPQSIVSYVARTGETVVLNDATQEGNFTQDPYIQTRQPKSILCAALLHQGKLTAIVYLENGITAHAFTPERLEVLQLLSGQAAIAIANAKLYGEVKERESRLTQFIDAMPIGVTVVDTSGQVTYANPISKKLSGFDTIFDLNYQQFSEISQVYVAGTKQLYPTEKMPIVRSLAGETVTVDDMELHHSNKVISIEVSSTPIVDDLGKINYAVATFQDITKRKQAENLLADYNRTLEQQVSDRTQELQREIIERQRAEEAAQAANRAKSIFLSNMSHELRTPLNVILGFSQLLNRSSTLSLEHQEYLGIITRSGEHLLSLINQVLDLSKIEAGRATLHETNFNLHRLLDDLEEMFQFQAESKRLQLLVERTAEVPQYVWTDEVKLRQVLINLINNALKFTQEGGVSVRVRIAPSSPFREQSSYLSSGSESFSEPLVIDFEIEDTGEGIAPEEVTLLFQPFVQTRTGQNSQQGTGLGLTIAHSFVQLMGGQMTVSSQVGCGTILKFNIPVYPGKSTECSPETSSQEAISLEPNQPIYRLLIVDDRWDNRQLLRQLLSPLGFEIYEAENGKKALEIWERYSPHLIFMDMRMPVMDGYETTQRIKATTQGQGTAIIAITASTFEEEKAMVLSTGCDDFIRKPFRQNQVFDMLQKHIGVKFVFETLHPDPGTPKLDLNALTPEALSQLPFGLTRQLQTAIINLDGDQMQTLTEQITQQNPPLGNALAFHLKQFQYELVLDILSNTNDEL</sequence>
<dbReference type="InterPro" id="IPR003018">
    <property type="entry name" value="GAF"/>
</dbReference>
<dbReference type="Pfam" id="PF02518">
    <property type="entry name" value="HATPase_c"/>
    <property type="match status" value="1"/>
</dbReference>
<dbReference type="Gene3D" id="3.40.50.300">
    <property type="entry name" value="P-loop containing nucleotide triphosphate hydrolases"/>
    <property type="match status" value="1"/>
</dbReference>
<dbReference type="InterPro" id="IPR011006">
    <property type="entry name" value="CheY-like_superfamily"/>
</dbReference>
<dbReference type="Gene3D" id="3.30.450.40">
    <property type="match status" value="1"/>
</dbReference>
<dbReference type="SMART" id="SM00448">
    <property type="entry name" value="REC"/>
    <property type="match status" value="1"/>
</dbReference>
<accession>A0ABT2NAS0</accession>
<dbReference type="InterPro" id="IPR005467">
    <property type="entry name" value="His_kinase_dom"/>
</dbReference>
<dbReference type="SUPFAM" id="SSF52540">
    <property type="entry name" value="P-loop containing nucleoside triphosphate hydrolases"/>
    <property type="match status" value="1"/>
</dbReference>
<dbReference type="SUPFAM" id="SSF52172">
    <property type="entry name" value="CheY-like"/>
    <property type="match status" value="1"/>
</dbReference>
<dbReference type="Pfam" id="PF00069">
    <property type="entry name" value="Pkinase"/>
    <property type="match status" value="1"/>
</dbReference>
<dbReference type="RefSeq" id="WP_261236443.1">
    <property type="nucleotide sequence ID" value="NZ_JAMXFA010000028.1"/>
</dbReference>
<evidence type="ECO:0000256" key="8">
    <source>
        <dbReference type="SAM" id="Coils"/>
    </source>
</evidence>
<evidence type="ECO:0000256" key="2">
    <source>
        <dbReference type="ARBA" id="ARBA00012438"/>
    </source>
</evidence>
<dbReference type="NCBIfam" id="TIGR00229">
    <property type="entry name" value="sensory_box"/>
    <property type="match status" value="1"/>
</dbReference>
<dbReference type="EMBL" id="JAMXFA010000028">
    <property type="protein sequence ID" value="MCT7979804.1"/>
    <property type="molecule type" value="Genomic_DNA"/>
</dbReference>
<dbReference type="PROSITE" id="PS50109">
    <property type="entry name" value="HIS_KIN"/>
    <property type="match status" value="1"/>
</dbReference>
<name>A0ABT2NAS0_9CYAN</name>
<dbReference type="Gene3D" id="3.40.50.2300">
    <property type="match status" value="1"/>
</dbReference>
<evidence type="ECO:0000259" key="13">
    <source>
        <dbReference type="PROSITE" id="PS50113"/>
    </source>
</evidence>
<dbReference type="SUPFAM" id="SSF55785">
    <property type="entry name" value="PYP-like sensor domain (PAS domain)"/>
    <property type="match status" value="1"/>
</dbReference>
<dbReference type="Pfam" id="PF08448">
    <property type="entry name" value="PAS_4"/>
    <property type="match status" value="1"/>
</dbReference>
<evidence type="ECO:0000259" key="12">
    <source>
        <dbReference type="PROSITE" id="PS50112"/>
    </source>
</evidence>
<feature type="coiled-coil region" evidence="8">
    <location>
        <begin position="1606"/>
        <end position="1651"/>
    </location>
</feature>
<comment type="caution">
    <text evidence="14">The sequence shown here is derived from an EMBL/GenBank/DDBJ whole genome shotgun (WGS) entry which is preliminary data.</text>
</comment>
<feature type="modified residue" description="4-aspartylphosphate" evidence="7">
    <location>
        <position position="1970"/>
    </location>
</feature>
<feature type="domain" description="PAC" evidence="13">
    <location>
        <begin position="1563"/>
        <end position="1615"/>
    </location>
</feature>
<evidence type="ECO:0000256" key="5">
    <source>
        <dbReference type="ARBA" id="ARBA00022777"/>
    </source>
</evidence>
<dbReference type="InterPro" id="IPR041664">
    <property type="entry name" value="AAA_16"/>
</dbReference>
<evidence type="ECO:0000259" key="10">
    <source>
        <dbReference type="PROSITE" id="PS50109"/>
    </source>
</evidence>
<dbReference type="InterPro" id="IPR001610">
    <property type="entry name" value="PAC"/>
</dbReference>
<dbReference type="Pfam" id="PF00072">
    <property type="entry name" value="Response_reg"/>
    <property type="match status" value="1"/>
</dbReference>
<dbReference type="InterPro" id="IPR004358">
    <property type="entry name" value="Sig_transdc_His_kin-like_C"/>
</dbReference>
<dbReference type="SUPFAM" id="SSF56112">
    <property type="entry name" value="Protein kinase-like (PK-like)"/>
    <property type="match status" value="1"/>
</dbReference>
<dbReference type="CDD" id="cd17546">
    <property type="entry name" value="REC_hyHK_CKI1_RcsC-like"/>
    <property type="match status" value="1"/>
</dbReference>
<reference evidence="14 15" key="1">
    <citation type="journal article" date="2022" name="Front. Microbiol.">
        <title>High genomic differentiation and limited gene flow indicate recent cryptic speciation within the genus Laspinema (cyanobacteria).</title>
        <authorList>
            <person name="Stanojkovic A."/>
            <person name="Skoupy S."/>
            <person name="Skaloud P."/>
            <person name="Dvorak P."/>
        </authorList>
    </citation>
    <scope>NUCLEOTIDE SEQUENCE [LARGE SCALE GENOMIC DNA]</scope>
    <source>
        <strain evidence="14 15">D3b</strain>
    </source>
</reference>
<dbReference type="SUPFAM" id="SSF47384">
    <property type="entry name" value="Homodimeric domain of signal transducing histidine kinase"/>
    <property type="match status" value="1"/>
</dbReference>
<keyword evidence="6" id="KW-0902">Two-component regulatory system</keyword>
<comment type="catalytic activity">
    <reaction evidence="1">
        <text>ATP + protein L-histidine = ADP + protein N-phospho-L-histidine.</text>
        <dbReference type="EC" id="2.7.13.3"/>
    </reaction>
</comment>
<dbReference type="Pfam" id="PF00512">
    <property type="entry name" value="HisKA"/>
    <property type="match status" value="1"/>
</dbReference>
<dbReference type="InterPro" id="IPR036097">
    <property type="entry name" value="HisK_dim/P_sf"/>
</dbReference>
<gene>
    <name evidence="14" type="ORF">NG792_18970</name>
</gene>
<dbReference type="SMART" id="SM00387">
    <property type="entry name" value="HATPase_c"/>
    <property type="match status" value="1"/>
</dbReference>
<evidence type="ECO:0000256" key="7">
    <source>
        <dbReference type="PROSITE-ProRule" id="PRU00169"/>
    </source>
</evidence>
<keyword evidence="3 7" id="KW-0597">Phosphoprotein</keyword>
<dbReference type="Proteomes" id="UP001525961">
    <property type="component" value="Unassembled WGS sequence"/>
</dbReference>
<dbReference type="PROSITE" id="PS50110">
    <property type="entry name" value="RESPONSE_REGULATORY"/>
    <property type="match status" value="1"/>
</dbReference>